<dbReference type="Proteomes" id="UP001363151">
    <property type="component" value="Unassembled WGS sequence"/>
</dbReference>
<feature type="signal peptide" evidence="2">
    <location>
        <begin position="1"/>
        <end position="24"/>
    </location>
</feature>
<evidence type="ECO:0000256" key="1">
    <source>
        <dbReference type="SAM" id="MobiDB-lite"/>
    </source>
</evidence>
<comment type="caution">
    <text evidence="3">The sequence shown here is derived from an EMBL/GenBank/DDBJ whole genome shotgun (WGS) entry which is preliminary data.</text>
</comment>
<gene>
    <name evidence="3" type="ORF">SO694_0019107</name>
</gene>
<organism evidence="3 4">
    <name type="scientific">Aureococcus anophagefferens</name>
    <name type="common">Harmful bloom alga</name>
    <dbReference type="NCBI Taxonomy" id="44056"/>
    <lineage>
        <taxon>Eukaryota</taxon>
        <taxon>Sar</taxon>
        <taxon>Stramenopiles</taxon>
        <taxon>Ochrophyta</taxon>
        <taxon>Pelagophyceae</taxon>
        <taxon>Pelagomonadales</taxon>
        <taxon>Pelagomonadaceae</taxon>
        <taxon>Aureococcus</taxon>
    </lineage>
</organism>
<accession>A0ABR1FP65</accession>
<reference evidence="3 4" key="1">
    <citation type="submission" date="2024-03" db="EMBL/GenBank/DDBJ databases">
        <title>Aureococcus anophagefferens CCMP1851 and Kratosvirus quantuckense: Draft genome of a second virus-susceptible host strain in the model system.</title>
        <authorList>
            <person name="Chase E."/>
            <person name="Truchon A.R."/>
            <person name="Schepens W."/>
            <person name="Wilhelm S.W."/>
        </authorList>
    </citation>
    <scope>NUCLEOTIDE SEQUENCE [LARGE SCALE GENOMIC DNA]</scope>
    <source>
        <strain evidence="3 4">CCMP1851</strain>
    </source>
</reference>
<feature type="region of interest" description="Disordered" evidence="1">
    <location>
        <begin position="373"/>
        <end position="398"/>
    </location>
</feature>
<dbReference type="EMBL" id="JBBJCI010000316">
    <property type="protein sequence ID" value="KAK7234628.1"/>
    <property type="molecule type" value="Genomic_DNA"/>
</dbReference>
<evidence type="ECO:0000313" key="3">
    <source>
        <dbReference type="EMBL" id="KAK7234628.1"/>
    </source>
</evidence>
<keyword evidence="2" id="KW-0732">Signal</keyword>
<name>A0ABR1FP65_AURAN</name>
<sequence>MRRGTMRRALIFAVAAALAALASGDESINFFSVAASSEEVALALCAWRSYYISLRPLAPNLRFFLLAGSSVDTGRTCVAASAALSRAKPHGWENQTDDWIRCRVVTAGRFGWHRGDDCAPGQVQGATVTIIRPTAFPRGVEHIAAVGAGAAEPFVTARANKKYANKEEISFDVMRSAPDHWLLPLGVSRAFSVDHDVWFDASGGAAALSLDAALRGVAATHDRVAVGVAWDRGCFPASVLGIDLPRYCASRRQRAVYDATAAHVDAGPLWPGLTVHQPLVVALANATAVVDVVRAAPRPQAAEACGDAGPIPAYAARRSFLRDGCNALAGVAHGDHVGAAFLAAVEATFGGACVCASRDAAAVRLTKKRGKSHRAFAHDATRHVKHDGKKRPAHGGEV</sequence>
<feature type="chain" id="PRO_5046658186" evidence="2">
    <location>
        <begin position="25"/>
        <end position="398"/>
    </location>
</feature>
<evidence type="ECO:0000313" key="4">
    <source>
        <dbReference type="Proteomes" id="UP001363151"/>
    </source>
</evidence>
<keyword evidence="4" id="KW-1185">Reference proteome</keyword>
<feature type="compositionally biased region" description="Basic residues" evidence="1">
    <location>
        <begin position="383"/>
        <end position="398"/>
    </location>
</feature>
<proteinExistence type="predicted"/>
<evidence type="ECO:0000256" key="2">
    <source>
        <dbReference type="SAM" id="SignalP"/>
    </source>
</evidence>
<protein>
    <submittedName>
        <fullName evidence="3">Uncharacterized protein</fullName>
    </submittedName>
</protein>